<evidence type="ECO:0000256" key="1">
    <source>
        <dbReference type="SAM" id="Phobius"/>
    </source>
</evidence>
<organism evidence="2 3">
    <name type="scientific">Candidatus Gottesmanbacteria bacterium RBG_16_37_8</name>
    <dbReference type="NCBI Taxonomy" id="1798371"/>
    <lineage>
        <taxon>Bacteria</taxon>
        <taxon>Candidatus Gottesmaniibacteriota</taxon>
    </lineage>
</organism>
<keyword evidence="1" id="KW-0472">Membrane</keyword>
<keyword evidence="1" id="KW-0812">Transmembrane</keyword>
<feature type="transmembrane region" description="Helical" evidence="1">
    <location>
        <begin position="179"/>
        <end position="198"/>
    </location>
</feature>
<evidence type="ECO:0000313" key="2">
    <source>
        <dbReference type="EMBL" id="OGG03535.1"/>
    </source>
</evidence>
<feature type="transmembrane region" description="Helical" evidence="1">
    <location>
        <begin position="23"/>
        <end position="43"/>
    </location>
</feature>
<dbReference type="STRING" id="1798371.A2W14_03040"/>
<evidence type="ECO:0008006" key="4">
    <source>
        <dbReference type="Google" id="ProtNLM"/>
    </source>
</evidence>
<evidence type="ECO:0000313" key="3">
    <source>
        <dbReference type="Proteomes" id="UP000176665"/>
    </source>
</evidence>
<feature type="transmembrane region" description="Helical" evidence="1">
    <location>
        <begin position="250"/>
        <end position="268"/>
    </location>
</feature>
<reference evidence="2 3" key="1">
    <citation type="journal article" date="2016" name="Nat. Commun.">
        <title>Thousands of microbial genomes shed light on interconnected biogeochemical processes in an aquifer system.</title>
        <authorList>
            <person name="Anantharaman K."/>
            <person name="Brown C.T."/>
            <person name="Hug L.A."/>
            <person name="Sharon I."/>
            <person name="Castelle C.J."/>
            <person name="Probst A.J."/>
            <person name="Thomas B.C."/>
            <person name="Singh A."/>
            <person name="Wilkins M.J."/>
            <person name="Karaoz U."/>
            <person name="Brodie E.L."/>
            <person name="Williams K.H."/>
            <person name="Hubbard S.S."/>
            <person name="Banfield J.F."/>
        </authorList>
    </citation>
    <scope>NUCLEOTIDE SEQUENCE [LARGE SCALE GENOMIC DNA]</scope>
</reference>
<comment type="caution">
    <text evidence="2">The sequence shown here is derived from an EMBL/GenBank/DDBJ whole genome shotgun (WGS) entry which is preliminary data.</text>
</comment>
<feature type="transmembrane region" description="Helical" evidence="1">
    <location>
        <begin position="147"/>
        <end position="167"/>
    </location>
</feature>
<feature type="transmembrane region" description="Helical" evidence="1">
    <location>
        <begin position="89"/>
        <end position="111"/>
    </location>
</feature>
<dbReference type="EMBL" id="MFJA01000022">
    <property type="protein sequence ID" value="OGG03535.1"/>
    <property type="molecule type" value="Genomic_DNA"/>
</dbReference>
<name>A0A1F5YTV9_9BACT</name>
<feature type="transmembrane region" description="Helical" evidence="1">
    <location>
        <begin position="49"/>
        <end position="68"/>
    </location>
</feature>
<keyword evidence="1" id="KW-1133">Transmembrane helix</keyword>
<dbReference type="AlphaFoldDB" id="A0A1F5YTV9"/>
<feature type="transmembrane region" description="Helical" evidence="1">
    <location>
        <begin position="226"/>
        <end position="244"/>
    </location>
</feature>
<proteinExistence type="predicted"/>
<protein>
    <recommendedName>
        <fullName evidence="4">Prenyltransferase</fullName>
    </recommendedName>
</protein>
<dbReference type="Proteomes" id="UP000176665">
    <property type="component" value="Unassembled WGS sequence"/>
</dbReference>
<sequence length="293" mass="34251">MVIINNNCKSILPKIQIYLIDRFPIFPLFIFTSLVAIAVNTIFHTSLYLKIISISFIYLQFLFHLRILDEFKDYLYDKTNHADRPVQRGLISLNSLKKIGIINILLLVILAFSISNLFIVLIFLISLLYTFFMFKEFYVSEYLRKRALLYLFSHQIVFIPLFIFFYSSLWNRLWIPNNISQVSHFLFLVLPITIIEFGRKMKHRVNHKGEITNDTYAFIWGEKNSLRIFTLLILLESLLSINIVGINQSIPFGLILLSIVLFLISYSSSRILIENNMILTTIIALLIPISLLV</sequence>
<gene>
    <name evidence="2" type="ORF">A2W14_03040</name>
</gene>
<accession>A0A1F5YTV9</accession>